<dbReference type="EMBL" id="PDLN01000022">
    <property type="protein sequence ID" value="RDW57771.1"/>
    <property type="molecule type" value="Genomic_DNA"/>
</dbReference>
<feature type="repeat" description="ANK" evidence="3">
    <location>
        <begin position="563"/>
        <end position="595"/>
    </location>
</feature>
<evidence type="ECO:0000256" key="1">
    <source>
        <dbReference type="ARBA" id="ARBA00022737"/>
    </source>
</evidence>
<gene>
    <name evidence="4" type="ORF">BP5796_12572</name>
</gene>
<dbReference type="Pfam" id="PF12796">
    <property type="entry name" value="Ank_2"/>
    <property type="match status" value="2"/>
</dbReference>
<name>A0A3D8Q7I9_9HELO</name>
<dbReference type="Proteomes" id="UP000256328">
    <property type="component" value="Unassembled WGS sequence"/>
</dbReference>
<evidence type="ECO:0000313" key="5">
    <source>
        <dbReference type="Proteomes" id="UP000256328"/>
    </source>
</evidence>
<dbReference type="PROSITE" id="PS50297">
    <property type="entry name" value="ANK_REP_REGION"/>
    <property type="match status" value="3"/>
</dbReference>
<dbReference type="PROSITE" id="PS50088">
    <property type="entry name" value="ANK_REPEAT"/>
    <property type="match status" value="3"/>
</dbReference>
<dbReference type="AlphaFoldDB" id="A0A3D8Q7I9"/>
<proteinExistence type="predicted"/>
<keyword evidence="2 3" id="KW-0040">ANK repeat</keyword>
<dbReference type="Pfam" id="PF00023">
    <property type="entry name" value="Ank"/>
    <property type="match status" value="1"/>
</dbReference>
<keyword evidence="5" id="KW-1185">Reference proteome</keyword>
<reference evidence="4 5" key="1">
    <citation type="journal article" date="2018" name="IMA Fungus">
        <title>IMA Genome-F 9: Draft genome sequence of Annulohypoxylon stygium, Aspergillus mulundensis, Berkeleyomyces basicola (syn. Thielaviopsis basicola), Ceratocystis smalleyi, two Cercospora beticola strains, Coleophoma cylindrospora, Fusarium fracticaudum, Phialophora cf. hyalina, and Morchella septimelata.</title>
        <authorList>
            <person name="Wingfield B.D."/>
            <person name="Bills G.F."/>
            <person name="Dong Y."/>
            <person name="Huang W."/>
            <person name="Nel W.J."/>
            <person name="Swalarsk-Parry B.S."/>
            <person name="Vaghefi N."/>
            <person name="Wilken P.M."/>
            <person name="An Z."/>
            <person name="de Beer Z.W."/>
            <person name="De Vos L."/>
            <person name="Chen L."/>
            <person name="Duong T.A."/>
            <person name="Gao Y."/>
            <person name="Hammerbacher A."/>
            <person name="Kikkert J.R."/>
            <person name="Li Y."/>
            <person name="Li H."/>
            <person name="Li K."/>
            <person name="Li Q."/>
            <person name="Liu X."/>
            <person name="Ma X."/>
            <person name="Naidoo K."/>
            <person name="Pethybridge S.J."/>
            <person name="Sun J."/>
            <person name="Steenkamp E.T."/>
            <person name="van der Nest M.A."/>
            <person name="van Wyk S."/>
            <person name="Wingfield M.J."/>
            <person name="Xiong C."/>
            <person name="Yue Q."/>
            <person name="Zhang X."/>
        </authorList>
    </citation>
    <scope>NUCLEOTIDE SEQUENCE [LARGE SCALE GENOMIC DNA]</scope>
    <source>
        <strain evidence="4 5">BP5796</strain>
    </source>
</reference>
<dbReference type="PANTHER" id="PTHR24198">
    <property type="entry name" value="ANKYRIN REPEAT AND PROTEIN KINASE DOMAIN-CONTAINING PROTEIN"/>
    <property type="match status" value="1"/>
</dbReference>
<dbReference type="Gene3D" id="1.25.40.20">
    <property type="entry name" value="Ankyrin repeat-containing domain"/>
    <property type="match status" value="3"/>
</dbReference>
<dbReference type="InterPro" id="IPR002110">
    <property type="entry name" value="Ankyrin_rpt"/>
</dbReference>
<dbReference type="InterPro" id="IPR036770">
    <property type="entry name" value="Ankyrin_rpt-contain_sf"/>
</dbReference>
<keyword evidence="1" id="KW-0677">Repeat</keyword>
<organism evidence="4 5">
    <name type="scientific">Coleophoma crateriformis</name>
    <dbReference type="NCBI Taxonomy" id="565419"/>
    <lineage>
        <taxon>Eukaryota</taxon>
        <taxon>Fungi</taxon>
        <taxon>Dikarya</taxon>
        <taxon>Ascomycota</taxon>
        <taxon>Pezizomycotina</taxon>
        <taxon>Leotiomycetes</taxon>
        <taxon>Helotiales</taxon>
        <taxon>Dermateaceae</taxon>
        <taxon>Coleophoma</taxon>
    </lineage>
</organism>
<dbReference type="SMART" id="SM00248">
    <property type="entry name" value="ANK"/>
    <property type="match status" value="8"/>
</dbReference>
<evidence type="ECO:0000256" key="2">
    <source>
        <dbReference type="ARBA" id="ARBA00023043"/>
    </source>
</evidence>
<evidence type="ECO:0000313" key="4">
    <source>
        <dbReference type="EMBL" id="RDW57771.1"/>
    </source>
</evidence>
<evidence type="ECO:0000256" key="3">
    <source>
        <dbReference type="PROSITE-ProRule" id="PRU00023"/>
    </source>
</evidence>
<sequence length="746" mass="82460">MAFWGNLISWAGTFKQAKAFVVLIEISFDINNGLWIDNMSTHILTKAVRMGANKAKEVVGRLLDTTCAYDLESVLFEAVRNVDSEMTSILLDAGAYPNDTEAWFCLLGELLDREFGGHRTYNDFLAERTNLTHCIQILLEAGVNWDIKHDRTCHVYELAHSVDWCSGCGPFWLADKLWFQYWRGRWDADEKLFRVLTHWSWRFKISATIPGIVMAARGGVEDLEAYLAPRLEPQGLERQILFEVALSVAVQIESRAAVVCLTQFGVDSNVIELDKDSLRPWNPVFWATPDIEMLQILNDAGADLNLTNALARTCSHAMPASLLGTIRWLIENGADLTEYGQEAMIEVCGEEDDVAVVEMLVAGGTPLGGFLEHKTTSSEYYEDCESMCSEDCEGMCSEDCEGMNILQLAIRHDCSLEVVRFLIQQGLAVTSTPHTCDGRTMLHDALLSSSHDRPKTVALLLEHGADVKASDGGLTILEAALPQENYRQDDVKKQSVDLFRQLLNAGAPLASPPKRAKVKRWTTALVGLIKCGADDSFIHQVIDQYLAADGDIDQQENSTSSYLRLTPLQAAAQFGRVSVAKYLIERGADINSPGHHAYGMTALQAACDHNYSKVDIDFIKHLISRGAIVNAPASIDMATALAIAARNGSLTLVCLLLDHGADPNMTCRPSVYGFVRFKYFPYYTARPLDFAAVMGRLDMVQLLRDAGGLSGVPGISGFDSAIFAARRSRKFAIVDFLQQSPRFSSK</sequence>
<accession>A0A3D8Q7I9</accession>
<comment type="caution">
    <text evidence="4">The sequence shown here is derived from an EMBL/GenBank/DDBJ whole genome shotgun (WGS) entry which is preliminary data.</text>
</comment>
<dbReference type="SUPFAM" id="SSF48403">
    <property type="entry name" value="Ankyrin repeat"/>
    <property type="match status" value="3"/>
</dbReference>
<dbReference type="PANTHER" id="PTHR24198:SF165">
    <property type="entry name" value="ANKYRIN REPEAT-CONTAINING PROTEIN-RELATED"/>
    <property type="match status" value="1"/>
</dbReference>
<dbReference type="OrthoDB" id="539213at2759"/>
<feature type="repeat" description="ANK" evidence="3">
    <location>
        <begin position="636"/>
        <end position="668"/>
    </location>
</feature>
<protein>
    <submittedName>
        <fullName evidence="4">Uncharacterized protein</fullName>
    </submittedName>
</protein>
<feature type="repeat" description="ANK" evidence="3">
    <location>
        <begin position="437"/>
        <end position="472"/>
    </location>
</feature>